<dbReference type="EMBL" id="JAAWWK010000001">
    <property type="protein sequence ID" value="NKI15827.1"/>
    <property type="molecule type" value="Genomic_DNA"/>
</dbReference>
<feature type="transmembrane region" description="Helical" evidence="1">
    <location>
        <begin position="332"/>
        <end position="351"/>
    </location>
</feature>
<dbReference type="Pfam" id="PF00873">
    <property type="entry name" value="ACR_tran"/>
    <property type="match status" value="1"/>
</dbReference>
<name>A0ABX1G9K3_9GAMM</name>
<feature type="transmembrane region" description="Helical" evidence="1">
    <location>
        <begin position="527"/>
        <end position="545"/>
    </location>
</feature>
<dbReference type="SUPFAM" id="SSF82693">
    <property type="entry name" value="Multidrug efflux transporter AcrB pore domain, PN1, PN2, PC1 and PC2 subdomains"/>
    <property type="match status" value="4"/>
</dbReference>
<keyword evidence="3" id="KW-1185">Reference proteome</keyword>
<feature type="transmembrane region" description="Helical" evidence="1">
    <location>
        <begin position="358"/>
        <end position="378"/>
    </location>
</feature>
<keyword evidence="1" id="KW-0812">Transmembrane</keyword>
<comment type="caution">
    <text evidence="2">The sequence shown here is derived from an EMBL/GenBank/DDBJ whole genome shotgun (WGS) entry which is preliminary data.</text>
</comment>
<feature type="transmembrane region" description="Helical" evidence="1">
    <location>
        <begin position="983"/>
        <end position="1007"/>
    </location>
</feature>
<dbReference type="SUPFAM" id="SSF82866">
    <property type="entry name" value="Multidrug efflux transporter AcrB transmembrane domain"/>
    <property type="match status" value="2"/>
</dbReference>
<feature type="transmembrane region" description="Helical" evidence="1">
    <location>
        <begin position="953"/>
        <end position="971"/>
    </location>
</feature>
<dbReference type="Gene3D" id="3.30.2090.10">
    <property type="entry name" value="Multidrug efflux transporter AcrB TolC docking domain, DN and DC subdomains"/>
    <property type="match status" value="2"/>
</dbReference>
<feature type="transmembrane region" description="Helical" evidence="1">
    <location>
        <begin position="879"/>
        <end position="898"/>
    </location>
</feature>
<organism evidence="2 3">
    <name type="scientific">Spongiibacter thalassae</name>
    <dbReference type="NCBI Taxonomy" id="2721624"/>
    <lineage>
        <taxon>Bacteria</taxon>
        <taxon>Pseudomonadati</taxon>
        <taxon>Pseudomonadota</taxon>
        <taxon>Gammaproteobacteria</taxon>
        <taxon>Cellvibrionales</taxon>
        <taxon>Spongiibacteraceae</taxon>
        <taxon>Spongiibacter</taxon>
    </lineage>
</organism>
<protein>
    <submittedName>
        <fullName evidence="2">Efflux RND transporter permease subunit</fullName>
    </submittedName>
</protein>
<accession>A0ABX1G9K3</accession>
<dbReference type="PRINTS" id="PR00702">
    <property type="entry name" value="ACRIFLAVINRP"/>
</dbReference>
<dbReference type="PANTHER" id="PTHR32063:SF0">
    <property type="entry name" value="SWARMING MOTILITY PROTEIN SWRC"/>
    <property type="match status" value="1"/>
</dbReference>
<evidence type="ECO:0000256" key="1">
    <source>
        <dbReference type="SAM" id="Phobius"/>
    </source>
</evidence>
<feature type="transmembrane region" description="Helical" evidence="1">
    <location>
        <begin position="461"/>
        <end position="490"/>
    </location>
</feature>
<feature type="transmembrane region" description="Helical" evidence="1">
    <location>
        <begin position="850"/>
        <end position="867"/>
    </location>
</feature>
<keyword evidence="1" id="KW-1133">Transmembrane helix</keyword>
<gene>
    <name evidence="2" type="ORF">HCU74_00190</name>
</gene>
<feature type="transmembrane region" description="Helical" evidence="1">
    <location>
        <begin position="12"/>
        <end position="34"/>
    </location>
</feature>
<sequence length="1023" mass="110896">MSLIDVFVKYRIFAIMLNVAVVLFGVIGLVALGVDRMPDVNAPYLVVETPFPGAPPSTIDSNVTSIIESSVNSIAGVERINSSSLAGNSRVFIQFSRSVDMQMAFNEVQSKINKIANLLPDESELPVVSKVDPNALPVMWIFMSGNRSIDELTFIANRSVKRKIENIDGVGKVLVNGGKGNEIQVEIDESKLLKHGLGLNQVYAAIHAQQRQFPGGHVTSGDLRKSLNLDFEFHSIAELKSLVVANYGDSYQVTLGDIADVYFGLSHNIGVSRLNGKKGVAIAIIKVEGANTIDVVRRITSLINDNNGIPDGVDIEIVSSENEVIERIIDSLRSHLIEGSILAAFVVWLFLLNTTSTLVVLASIPISLAGAVIAMYYFDFTLNVMTMSGLLILIGVVVDDAIVVIENIDRHLRQEVFGTAEVIARATKEVVFSVFAASLTLVCIFGAVVFIDAAIGEFLKAFAIVIVAGVATSLMVSLSLTPALSSIFMLKASEKPSRKIYKIINSGHAIIDNWYGVILNYVLLHRISFIGCTALLVIGSGFIAVDLPIEFFPKDDESRLIIELKAPPGVSTGYMLSRVREAEQLISQRGDISRVFSTIGYDEAISVNKAEIRVYLIPKSKRNLSQKEIASELRSKLRNVTGVEVTIGAFPAWAGGSNAPFEVYITGEDLNKLAEYTEQIYGIAKYRPELGDVTIDLSLDQPNYNFIINRRAAILADVSINEIASVLSAFGEGYRISMFNDPNISSDRYDIVVSLGDKGNANVDDFRKLYFTNAKGERVPFNSIMSVNEGFGASSINRLNMNFSVGFFSYPSISLDQAVALFKSISDDVLPSGYNIVLGGQTEEMQKSSGVGVVVFVIAMVLVYMVLASQFNSIFQPLLIMTAQPLAVVGGVAGLWIAEASLNIYSMIGMILLVGLVSKNSILLVDLINRYKRDGICTNQAILKACPERMRPILMTSLTVILAMTPAAFGVGDGAGEYGPLSIAVLGGTISSTLLTLLVVPVCYSLFDNLAGTTKLCYLRQES</sequence>
<reference evidence="2 3" key="1">
    <citation type="submission" date="2020-04" db="EMBL/GenBank/DDBJ databases">
        <authorList>
            <person name="Yoon J."/>
        </authorList>
    </citation>
    <scope>NUCLEOTIDE SEQUENCE [LARGE SCALE GENOMIC DNA]</scope>
    <source>
        <strain evidence="2 3">KMU-166</strain>
    </source>
</reference>
<dbReference type="RefSeq" id="WP_168448385.1">
    <property type="nucleotide sequence ID" value="NZ_JAAWWK010000001.1"/>
</dbReference>
<evidence type="ECO:0000313" key="2">
    <source>
        <dbReference type="EMBL" id="NKI15827.1"/>
    </source>
</evidence>
<dbReference type="Gene3D" id="1.20.1640.10">
    <property type="entry name" value="Multidrug efflux transporter AcrB transmembrane domain"/>
    <property type="match status" value="2"/>
</dbReference>
<proteinExistence type="predicted"/>
<dbReference type="Gene3D" id="3.30.70.1320">
    <property type="entry name" value="Multidrug efflux transporter AcrB pore domain like"/>
    <property type="match status" value="1"/>
</dbReference>
<dbReference type="Gene3D" id="3.30.70.1430">
    <property type="entry name" value="Multidrug efflux transporter AcrB pore domain"/>
    <property type="match status" value="2"/>
</dbReference>
<feature type="transmembrane region" description="Helical" evidence="1">
    <location>
        <begin position="904"/>
        <end position="925"/>
    </location>
</feature>
<keyword evidence="1" id="KW-0472">Membrane</keyword>
<dbReference type="SUPFAM" id="SSF82714">
    <property type="entry name" value="Multidrug efflux transporter AcrB TolC docking domain, DN and DC subdomains"/>
    <property type="match status" value="2"/>
</dbReference>
<feature type="transmembrane region" description="Helical" evidence="1">
    <location>
        <begin position="384"/>
        <end position="405"/>
    </location>
</feature>
<dbReference type="InterPro" id="IPR027463">
    <property type="entry name" value="AcrB_DN_DC_subdom"/>
</dbReference>
<dbReference type="Gene3D" id="3.30.70.1440">
    <property type="entry name" value="Multidrug efflux transporter AcrB pore domain"/>
    <property type="match status" value="1"/>
</dbReference>
<feature type="transmembrane region" description="Helical" evidence="1">
    <location>
        <begin position="430"/>
        <end position="455"/>
    </location>
</feature>
<dbReference type="InterPro" id="IPR001036">
    <property type="entry name" value="Acrflvin-R"/>
</dbReference>
<dbReference type="Proteomes" id="UP000765845">
    <property type="component" value="Unassembled WGS sequence"/>
</dbReference>
<evidence type="ECO:0000313" key="3">
    <source>
        <dbReference type="Proteomes" id="UP000765845"/>
    </source>
</evidence>
<dbReference type="PANTHER" id="PTHR32063">
    <property type="match status" value="1"/>
</dbReference>